<dbReference type="Gene3D" id="1.20.58.340">
    <property type="entry name" value="Magnesium transport protein CorA, transmembrane region"/>
    <property type="match status" value="1"/>
</dbReference>
<keyword evidence="2 6" id="KW-0812">Transmembrane</keyword>
<accession>A0A2T3ADF6</accession>
<keyword evidence="8" id="KW-1185">Reference proteome</keyword>
<dbReference type="EMBL" id="KZ678407">
    <property type="protein sequence ID" value="PSR92346.1"/>
    <property type="molecule type" value="Genomic_DNA"/>
</dbReference>
<organism evidence="7 8">
    <name type="scientific">Coniella lustricola</name>
    <dbReference type="NCBI Taxonomy" id="2025994"/>
    <lineage>
        <taxon>Eukaryota</taxon>
        <taxon>Fungi</taxon>
        <taxon>Dikarya</taxon>
        <taxon>Ascomycota</taxon>
        <taxon>Pezizomycotina</taxon>
        <taxon>Sordariomycetes</taxon>
        <taxon>Sordariomycetidae</taxon>
        <taxon>Diaporthales</taxon>
        <taxon>Schizoparmaceae</taxon>
        <taxon>Coniella</taxon>
    </lineage>
</organism>
<dbReference type="SUPFAM" id="SSF144083">
    <property type="entry name" value="Magnesium transport protein CorA, transmembrane region"/>
    <property type="match status" value="1"/>
</dbReference>
<evidence type="ECO:0000256" key="5">
    <source>
        <dbReference type="SAM" id="Coils"/>
    </source>
</evidence>
<dbReference type="Pfam" id="PF01544">
    <property type="entry name" value="CorA"/>
    <property type="match status" value="1"/>
</dbReference>
<feature type="non-terminal residue" evidence="7">
    <location>
        <position position="385"/>
    </location>
</feature>
<name>A0A2T3ADF6_9PEZI</name>
<dbReference type="InterPro" id="IPR045863">
    <property type="entry name" value="CorA_TM1_TM2"/>
</dbReference>
<evidence type="ECO:0000256" key="1">
    <source>
        <dbReference type="ARBA" id="ARBA00004651"/>
    </source>
</evidence>
<evidence type="ECO:0000256" key="2">
    <source>
        <dbReference type="ARBA" id="ARBA00022692"/>
    </source>
</evidence>
<dbReference type="PANTHER" id="PTHR46494:SF3">
    <property type="entry name" value="ZINC TRANSPORT PROTEIN ZNTB"/>
    <property type="match status" value="1"/>
</dbReference>
<feature type="coiled-coil region" evidence="5">
    <location>
        <begin position="274"/>
        <end position="311"/>
    </location>
</feature>
<sequence length="385" mass="43920">ISILQQPSATSFAGVHLTLGCHFDMDEIFSHLISKKLNKGKTTPYVMRAFEPKAIHQRTFFFVFKYYTVVDDGFTPSAWQRHGSVQTASDEDAINISECSSIVALSLEGDVVDQVSRRASKSNRVKMGSVFETFAPFHILSIQCFPDGIASDRVLAETTLHSGPQAFLECLAMEYRTAVQRLWKLNERIASLVIPPDEFMFDLKLRDQLLFEDADFTFSRRYFWAYNSLAMVNDNIGSMLDAYADTFTSSFWLGQHPTLWPHPDPDSLEGVNYLARLATLRHDLEASLRELRALIKSNEQLRREIDNLREQLYSGSSVKENRTTIEQGENIKILTGVSMLFMPLTFVTSVFSMQAFHIPPTDWRFVVMMISICVPFFVLVFILQT</sequence>
<keyword evidence="4 6" id="KW-0472">Membrane</keyword>
<dbReference type="InterPro" id="IPR002523">
    <property type="entry name" value="MgTranspt_CorA/ZnTranspt_ZntB"/>
</dbReference>
<evidence type="ECO:0000256" key="4">
    <source>
        <dbReference type="ARBA" id="ARBA00023136"/>
    </source>
</evidence>
<dbReference type="Proteomes" id="UP000241462">
    <property type="component" value="Unassembled WGS sequence"/>
</dbReference>
<dbReference type="OrthoDB" id="426293at2759"/>
<evidence type="ECO:0000313" key="7">
    <source>
        <dbReference type="EMBL" id="PSR92346.1"/>
    </source>
</evidence>
<feature type="non-terminal residue" evidence="7">
    <location>
        <position position="1"/>
    </location>
</feature>
<keyword evidence="5" id="KW-0175">Coiled coil</keyword>
<gene>
    <name evidence="7" type="ORF">BD289DRAFT_350620</name>
</gene>
<dbReference type="AlphaFoldDB" id="A0A2T3ADF6"/>
<dbReference type="GO" id="GO:0015095">
    <property type="term" value="F:magnesium ion transmembrane transporter activity"/>
    <property type="evidence" value="ECO:0007669"/>
    <property type="project" value="TreeGrafter"/>
</dbReference>
<reference evidence="7 8" key="1">
    <citation type="journal article" date="2018" name="Mycol. Prog.">
        <title>Coniella lustricola, a new species from submerged detritus.</title>
        <authorList>
            <person name="Raudabaugh D.B."/>
            <person name="Iturriaga T."/>
            <person name="Carver A."/>
            <person name="Mondo S."/>
            <person name="Pangilinan J."/>
            <person name="Lipzen A."/>
            <person name="He G."/>
            <person name="Amirebrahimi M."/>
            <person name="Grigoriev I.V."/>
            <person name="Miller A.N."/>
        </authorList>
    </citation>
    <scope>NUCLEOTIDE SEQUENCE [LARGE SCALE GENOMIC DNA]</scope>
    <source>
        <strain evidence="7 8">B22-T-1</strain>
    </source>
</reference>
<comment type="subcellular location">
    <subcellularLocation>
        <location evidence="1">Cell membrane</location>
        <topology evidence="1">Multi-pass membrane protein</topology>
    </subcellularLocation>
</comment>
<dbReference type="InParanoid" id="A0A2T3ADF6"/>
<dbReference type="GO" id="GO:0015087">
    <property type="term" value="F:cobalt ion transmembrane transporter activity"/>
    <property type="evidence" value="ECO:0007669"/>
    <property type="project" value="TreeGrafter"/>
</dbReference>
<evidence type="ECO:0000256" key="6">
    <source>
        <dbReference type="SAM" id="Phobius"/>
    </source>
</evidence>
<feature type="transmembrane region" description="Helical" evidence="6">
    <location>
        <begin position="365"/>
        <end position="383"/>
    </location>
</feature>
<proteinExistence type="predicted"/>
<dbReference type="GO" id="GO:0000287">
    <property type="term" value="F:magnesium ion binding"/>
    <property type="evidence" value="ECO:0007669"/>
    <property type="project" value="TreeGrafter"/>
</dbReference>
<evidence type="ECO:0000256" key="3">
    <source>
        <dbReference type="ARBA" id="ARBA00022989"/>
    </source>
</evidence>
<feature type="transmembrane region" description="Helical" evidence="6">
    <location>
        <begin position="333"/>
        <end position="353"/>
    </location>
</feature>
<dbReference type="GO" id="GO:0050897">
    <property type="term" value="F:cobalt ion binding"/>
    <property type="evidence" value="ECO:0007669"/>
    <property type="project" value="TreeGrafter"/>
</dbReference>
<dbReference type="GO" id="GO:0005886">
    <property type="term" value="C:plasma membrane"/>
    <property type="evidence" value="ECO:0007669"/>
    <property type="project" value="UniProtKB-SubCell"/>
</dbReference>
<evidence type="ECO:0000313" key="8">
    <source>
        <dbReference type="Proteomes" id="UP000241462"/>
    </source>
</evidence>
<dbReference type="PANTHER" id="PTHR46494">
    <property type="entry name" value="CORA FAMILY METAL ION TRANSPORTER (EUROFUNG)"/>
    <property type="match status" value="1"/>
</dbReference>
<protein>
    <submittedName>
        <fullName evidence="7">Cora-like Mg2+ transporter protein-domain-containing protein</fullName>
    </submittedName>
</protein>
<keyword evidence="3 6" id="KW-1133">Transmembrane helix</keyword>